<dbReference type="AlphaFoldDB" id="A0A453B0P3"/>
<evidence type="ECO:0000313" key="2">
    <source>
        <dbReference type="EnsemblPlants" id="AET2Gv20326000.10"/>
    </source>
</evidence>
<reference evidence="2" key="4">
    <citation type="submission" date="2019-03" db="UniProtKB">
        <authorList>
            <consortium name="EnsemblPlants"/>
        </authorList>
    </citation>
    <scope>IDENTIFICATION</scope>
</reference>
<reference evidence="2" key="5">
    <citation type="journal article" date="2021" name="G3 (Bethesda)">
        <title>Aegilops tauschii genome assembly Aet v5.0 features greater sequence contiguity and improved annotation.</title>
        <authorList>
            <person name="Wang L."/>
            <person name="Zhu T."/>
            <person name="Rodriguez J.C."/>
            <person name="Deal K.R."/>
            <person name="Dubcovsky J."/>
            <person name="McGuire P.E."/>
            <person name="Lux T."/>
            <person name="Spannagl M."/>
            <person name="Mayer K.F.X."/>
            <person name="Baldrich P."/>
            <person name="Meyers B.C."/>
            <person name="Huo N."/>
            <person name="Gu Y.Q."/>
            <person name="Zhou H."/>
            <person name="Devos K.M."/>
            <person name="Bennetzen J.L."/>
            <person name="Unver T."/>
            <person name="Budak H."/>
            <person name="Gulick P.J."/>
            <person name="Galiba G."/>
            <person name="Kalapos B."/>
            <person name="Nelson D.R."/>
            <person name="Li P."/>
            <person name="You F.M."/>
            <person name="Luo M.C."/>
            <person name="Dvorak J."/>
        </authorList>
    </citation>
    <scope>NUCLEOTIDE SEQUENCE [LARGE SCALE GENOMIC DNA]</scope>
    <source>
        <strain evidence="2">cv. AL8/78</strain>
    </source>
</reference>
<evidence type="ECO:0000256" key="1">
    <source>
        <dbReference type="SAM" id="MobiDB-lite"/>
    </source>
</evidence>
<dbReference type="Gramene" id="AET2Gv20326000.10">
    <property type="protein sequence ID" value="AET2Gv20326000.10"/>
    <property type="gene ID" value="AET2Gv20326000"/>
</dbReference>
<name>A0A453B0P3_AEGTS</name>
<protein>
    <submittedName>
        <fullName evidence="2">Uncharacterized protein</fullName>
    </submittedName>
</protein>
<feature type="compositionally biased region" description="Pro residues" evidence="1">
    <location>
        <begin position="15"/>
        <end position="33"/>
    </location>
</feature>
<reference evidence="3" key="1">
    <citation type="journal article" date="2014" name="Science">
        <title>Ancient hybridizations among the ancestral genomes of bread wheat.</title>
        <authorList>
            <consortium name="International Wheat Genome Sequencing Consortium,"/>
            <person name="Marcussen T."/>
            <person name="Sandve S.R."/>
            <person name="Heier L."/>
            <person name="Spannagl M."/>
            <person name="Pfeifer M."/>
            <person name="Jakobsen K.S."/>
            <person name="Wulff B.B."/>
            <person name="Steuernagel B."/>
            <person name="Mayer K.F."/>
            <person name="Olsen O.A."/>
        </authorList>
    </citation>
    <scope>NUCLEOTIDE SEQUENCE [LARGE SCALE GENOMIC DNA]</scope>
    <source>
        <strain evidence="3">cv. AL8/78</strain>
    </source>
</reference>
<reference evidence="3" key="2">
    <citation type="journal article" date="2017" name="Nat. Plants">
        <title>The Aegilops tauschii genome reveals multiple impacts of transposons.</title>
        <authorList>
            <person name="Zhao G."/>
            <person name="Zou C."/>
            <person name="Li K."/>
            <person name="Wang K."/>
            <person name="Li T."/>
            <person name="Gao L."/>
            <person name="Zhang X."/>
            <person name="Wang H."/>
            <person name="Yang Z."/>
            <person name="Liu X."/>
            <person name="Jiang W."/>
            <person name="Mao L."/>
            <person name="Kong X."/>
            <person name="Jiao Y."/>
            <person name="Jia J."/>
        </authorList>
    </citation>
    <scope>NUCLEOTIDE SEQUENCE [LARGE SCALE GENOMIC DNA]</scope>
    <source>
        <strain evidence="3">cv. AL8/78</strain>
    </source>
</reference>
<accession>A0A453B0P3</accession>
<reference evidence="2" key="3">
    <citation type="journal article" date="2017" name="Nature">
        <title>Genome sequence of the progenitor of the wheat D genome Aegilops tauschii.</title>
        <authorList>
            <person name="Luo M.C."/>
            <person name="Gu Y.Q."/>
            <person name="Puiu D."/>
            <person name="Wang H."/>
            <person name="Twardziok S.O."/>
            <person name="Deal K.R."/>
            <person name="Huo N."/>
            <person name="Zhu T."/>
            <person name="Wang L."/>
            <person name="Wang Y."/>
            <person name="McGuire P.E."/>
            <person name="Liu S."/>
            <person name="Long H."/>
            <person name="Ramasamy R.K."/>
            <person name="Rodriguez J.C."/>
            <person name="Van S.L."/>
            <person name="Yuan L."/>
            <person name="Wang Z."/>
            <person name="Xia Z."/>
            <person name="Xiao L."/>
            <person name="Anderson O.D."/>
            <person name="Ouyang S."/>
            <person name="Liang Y."/>
            <person name="Zimin A.V."/>
            <person name="Pertea G."/>
            <person name="Qi P."/>
            <person name="Bennetzen J.L."/>
            <person name="Dai X."/>
            <person name="Dawson M.W."/>
            <person name="Muller H.G."/>
            <person name="Kugler K."/>
            <person name="Rivarola-Duarte L."/>
            <person name="Spannagl M."/>
            <person name="Mayer K.F.X."/>
            <person name="Lu F.H."/>
            <person name="Bevan M.W."/>
            <person name="Leroy P."/>
            <person name="Li P."/>
            <person name="You F.M."/>
            <person name="Sun Q."/>
            <person name="Liu Z."/>
            <person name="Lyons E."/>
            <person name="Wicker T."/>
            <person name="Salzberg S.L."/>
            <person name="Devos K.M."/>
            <person name="Dvorak J."/>
        </authorList>
    </citation>
    <scope>NUCLEOTIDE SEQUENCE [LARGE SCALE GENOMIC DNA]</scope>
    <source>
        <strain evidence="2">cv. AL8/78</strain>
    </source>
</reference>
<dbReference type="Proteomes" id="UP000015105">
    <property type="component" value="Chromosome 2D"/>
</dbReference>
<proteinExistence type="predicted"/>
<evidence type="ECO:0000313" key="3">
    <source>
        <dbReference type="Proteomes" id="UP000015105"/>
    </source>
</evidence>
<organism evidence="2 3">
    <name type="scientific">Aegilops tauschii subsp. strangulata</name>
    <name type="common">Goatgrass</name>
    <dbReference type="NCBI Taxonomy" id="200361"/>
    <lineage>
        <taxon>Eukaryota</taxon>
        <taxon>Viridiplantae</taxon>
        <taxon>Streptophyta</taxon>
        <taxon>Embryophyta</taxon>
        <taxon>Tracheophyta</taxon>
        <taxon>Spermatophyta</taxon>
        <taxon>Magnoliopsida</taxon>
        <taxon>Liliopsida</taxon>
        <taxon>Poales</taxon>
        <taxon>Poaceae</taxon>
        <taxon>BOP clade</taxon>
        <taxon>Pooideae</taxon>
        <taxon>Triticodae</taxon>
        <taxon>Triticeae</taxon>
        <taxon>Triticinae</taxon>
        <taxon>Aegilops</taxon>
    </lineage>
</organism>
<sequence>SPRTPHRDGTTSPHAPTPPPRAFPSITPPPPPSSSTRTPPTTGANTFNGPVGRSSTRSSGHLGRPGPQPMLPFLPAFNDTNTATAFSNSLRSPHPVKVPGPVTHRGVRPLQLLPRPLLPGPQQHPVRRQHEQRLVPAPQHRLPAPGLPARTNRSVGGSLKSAVRQLSGSKPKSDPDSAPQLD</sequence>
<feature type="compositionally biased region" description="Polar residues" evidence="1">
    <location>
        <begin position="78"/>
        <end position="91"/>
    </location>
</feature>
<feature type="compositionally biased region" description="Polar residues" evidence="1">
    <location>
        <begin position="43"/>
        <end position="59"/>
    </location>
</feature>
<feature type="region of interest" description="Disordered" evidence="1">
    <location>
        <begin position="1"/>
        <end position="182"/>
    </location>
</feature>
<dbReference type="EnsemblPlants" id="AET2Gv20326000.10">
    <property type="protein sequence ID" value="AET2Gv20326000.10"/>
    <property type="gene ID" value="AET2Gv20326000"/>
</dbReference>
<keyword evidence="3" id="KW-1185">Reference proteome</keyword>
<feature type="compositionally biased region" description="Low complexity" evidence="1">
    <location>
        <begin position="108"/>
        <end position="123"/>
    </location>
</feature>